<dbReference type="AlphaFoldDB" id="A0A502D4Q9"/>
<name>A0A502D4Q9_9MICO</name>
<feature type="domain" description="DUF4440" evidence="1">
    <location>
        <begin position="47"/>
        <end position="154"/>
    </location>
</feature>
<dbReference type="InterPro" id="IPR027843">
    <property type="entry name" value="DUF4440"/>
</dbReference>
<dbReference type="Proteomes" id="UP000317722">
    <property type="component" value="Unassembled WGS sequence"/>
</dbReference>
<accession>A0A502D4Q9</accession>
<evidence type="ECO:0000313" key="3">
    <source>
        <dbReference type="Proteomes" id="UP000317722"/>
    </source>
</evidence>
<dbReference type="Pfam" id="PF14534">
    <property type="entry name" value="DUF4440"/>
    <property type="match status" value="1"/>
</dbReference>
<proteinExistence type="predicted"/>
<dbReference type="Gene3D" id="3.10.450.50">
    <property type="match status" value="1"/>
</dbReference>
<reference evidence="2 3" key="1">
    <citation type="journal article" date="2019" name="Environ. Microbiol.">
        <title>Species interactions and distinct microbial communities in high Arctic permafrost affected cryosols are associated with the CH4 and CO2 gas fluxes.</title>
        <authorList>
            <person name="Altshuler I."/>
            <person name="Hamel J."/>
            <person name="Turney S."/>
            <person name="Magnuson E."/>
            <person name="Levesque R."/>
            <person name="Greer C."/>
            <person name="Whyte L.G."/>
        </authorList>
    </citation>
    <scope>NUCLEOTIDE SEQUENCE [LARGE SCALE GENOMIC DNA]</scope>
    <source>
        <strain evidence="2 3">S9.3A</strain>
    </source>
</reference>
<evidence type="ECO:0000259" key="1">
    <source>
        <dbReference type="Pfam" id="PF14534"/>
    </source>
</evidence>
<dbReference type="OrthoDB" id="5243470at2"/>
<protein>
    <submittedName>
        <fullName evidence="2">Nuclear transport factor 2 family protein</fullName>
    </submittedName>
</protein>
<evidence type="ECO:0000313" key="2">
    <source>
        <dbReference type="EMBL" id="TPG19389.1"/>
    </source>
</evidence>
<keyword evidence="3" id="KW-1185">Reference proteome</keyword>
<dbReference type="SUPFAM" id="SSF54427">
    <property type="entry name" value="NTF2-like"/>
    <property type="match status" value="1"/>
</dbReference>
<sequence length="170" mass="19156">MPPAVRSRANSRCPQVLEDAVPTACIDGRTSRRARCHAYPVSDHDDVRARADAWQSAIQGRDVVAAQDLLHQDYALVLVVPAAVTVDREEWLRVLPDYVVHHYEVHEQFLHVGNDTACALTLATQHATVLGQDRSSRFILSDTWLRGDDGSWRVWRRHSTPTSPMQMPRG</sequence>
<organism evidence="2 3">
    <name type="scientific">Pedococcus bigeumensis</name>
    <dbReference type="NCBI Taxonomy" id="433644"/>
    <lineage>
        <taxon>Bacteria</taxon>
        <taxon>Bacillati</taxon>
        <taxon>Actinomycetota</taxon>
        <taxon>Actinomycetes</taxon>
        <taxon>Micrococcales</taxon>
        <taxon>Intrasporangiaceae</taxon>
        <taxon>Pedococcus</taxon>
    </lineage>
</organism>
<dbReference type="InterPro" id="IPR032710">
    <property type="entry name" value="NTF2-like_dom_sf"/>
</dbReference>
<comment type="caution">
    <text evidence="2">The sequence shown here is derived from an EMBL/GenBank/DDBJ whole genome shotgun (WGS) entry which is preliminary data.</text>
</comment>
<gene>
    <name evidence="2" type="ORF">EAH86_02575</name>
</gene>
<dbReference type="EMBL" id="RCZM01000001">
    <property type="protein sequence ID" value="TPG19389.1"/>
    <property type="molecule type" value="Genomic_DNA"/>
</dbReference>